<accession>A0A7C8MUP2</accession>
<feature type="transmembrane region" description="Helical" evidence="6">
    <location>
        <begin position="18"/>
        <end position="38"/>
    </location>
</feature>
<evidence type="ECO:0000256" key="5">
    <source>
        <dbReference type="ARBA" id="ARBA00038359"/>
    </source>
</evidence>
<evidence type="ECO:0000256" key="6">
    <source>
        <dbReference type="SAM" id="Phobius"/>
    </source>
</evidence>
<organism evidence="8 9">
    <name type="scientific">Xylaria multiplex</name>
    <dbReference type="NCBI Taxonomy" id="323545"/>
    <lineage>
        <taxon>Eukaryota</taxon>
        <taxon>Fungi</taxon>
        <taxon>Dikarya</taxon>
        <taxon>Ascomycota</taxon>
        <taxon>Pezizomycotina</taxon>
        <taxon>Sordariomycetes</taxon>
        <taxon>Xylariomycetidae</taxon>
        <taxon>Xylariales</taxon>
        <taxon>Xylariaceae</taxon>
        <taxon>Xylaria</taxon>
    </lineage>
</organism>
<evidence type="ECO:0000313" key="8">
    <source>
        <dbReference type="EMBL" id="KAF2969951.1"/>
    </source>
</evidence>
<dbReference type="Pfam" id="PF20684">
    <property type="entry name" value="Fung_rhodopsin"/>
    <property type="match status" value="1"/>
</dbReference>
<proteinExistence type="inferred from homology"/>
<feature type="transmembrane region" description="Helical" evidence="6">
    <location>
        <begin position="111"/>
        <end position="136"/>
    </location>
</feature>
<comment type="similarity">
    <text evidence="5">Belongs to the SAT4 family.</text>
</comment>
<keyword evidence="2 6" id="KW-0812">Transmembrane</keyword>
<dbReference type="InterPro" id="IPR049326">
    <property type="entry name" value="Rhodopsin_dom_fungi"/>
</dbReference>
<dbReference type="OrthoDB" id="3934549at2759"/>
<keyword evidence="3 6" id="KW-1133">Transmembrane helix</keyword>
<keyword evidence="4 6" id="KW-0472">Membrane</keyword>
<dbReference type="PANTHER" id="PTHR33048">
    <property type="entry name" value="PTH11-LIKE INTEGRAL MEMBRANE PROTEIN (AFU_ORTHOLOGUE AFUA_5G11245)"/>
    <property type="match status" value="1"/>
</dbReference>
<feature type="domain" description="Rhodopsin" evidence="7">
    <location>
        <begin position="95"/>
        <end position="259"/>
    </location>
</feature>
<dbReference type="AlphaFoldDB" id="A0A7C8MUP2"/>
<feature type="transmembrane region" description="Helical" evidence="6">
    <location>
        <begin position="53"/>
        <end position="77"/>
    </location>
</feature>
<evidence type="ECO:0000259" key="7">
    <source>
        <dbReference type="Pfam" id="PF20684"/>
    </source>
</evidence>
<dbReference type="InterPro" id="IPR052337">
    <property type="entry name" value="SAT4-like"/>
</dbReference>
<evidence type="ECO:0000313" key="9">
    <source>
        <dbReference type="Proteomes" id="UP000481858"/>
    </source>
</evidence>
<comment type="caution">
    <text evidence="8">The sequence shown here is derived from an EMBL/GenBank/DDBJ whole genome shotgun (WGS) entry which is preliminary data.</text>
</comment>
<gene>
    <name evidence="8" type="ORF">GQX73_g3598</name>
</gene>
<dbReference type="EMBL" id="WUBL01000029">
    <property type="protein sequence ID" value="KAF2969951.1"/>
    <property type="molecule type" value="Genomic_DNA"/>
</dbReference>
<evidence type="ECO:0000256" key="4">
    <source>
        <dbReference type="ARBA" id="ARBA00023136"/>
    </source>
</evidence>
<dbReference type="Proteomes" id="UP000481858">
    <property type="component" value="Unassembled WGS sequence"/>
</dbReference>
<evidence type="ECO:0000256" key="2">
    <source>
        <dbReference type="ARBA" id="ARBA00022692"/>
    </source>
</evidence>
<dbReference type="InParanoid" id="A0A7C8MUP2"/>
<name>A0A7C8MUP2_9PEZI</name>
<protein>
    <recommendedName>
        <fullName evidence="7">Rhodopsin domain-containing protein</fullName>
    </recommendedName>
</protein>
<reference evidence="8 9" key="1">
    <citation type="submission" date="2019-12" db="EMBL/GenBank/DDBJ databases">
        <title>Draft genome sequence of the ascomycete Xylaria multiplex DSM 110363.</title>
        <authorList>
            <person name="Buettner E."/>
            <person name="Kellner H."/>
        </authorList>
    </citation>
    <scope>NUCLEOTIDE SEQUENCE [LARGE SCALE GENOMIC DNA]</scope>
    <source>
        <strain evidence="8 9">DSM 110363</strain>
    </source>
</reference>
<dbReference type="PANTHER" id="PTHR33048:SF47">
    <property type="entry name" value="INTEGRAL MEMBRANE PROTEIN-RELATED"/>
    <property type="match status" value="1"/>
</dbReference>
<comment type="subcellular location">
    <subcellularLocation>
        <location evidence="1">Membrane</location>
        <topology evidence="1">Multi-pass membrane protein</topology>
    </subcellularLocation>
</comment>
<feature type="transmembrane region" description="Helical" evidence="6">
    <location>
        <begin position="189"/>
        <end position="210"/>
    </location>
</feature>
<feature type="transmembrane region" description="Helical" evidence="6">
    <location>
        <begin position="156"/>
        <end position="177"/>
    </location>
</feature>
<evidence type="ECO:0000256" key="1">
    <source>
        <dbReference type="ARBA" id="ARBA00004141"/>
    </source>
</evidence>
<sequence length="294" mass="33331">MATNLTTAEMNENMQPNLIAMCIAILFFSTLALSLRFWSNYVTPSYRWWWDDFFAAITLPFSISASAFLLWFIYLGFGKHAATVPPADLEKCRLFSVLFFYARIFQRTSKCFTFALWTVGILNTIWLLTGWALTIFQCRPINAAWETVPGSTCIKQWGLCIAVTVPNLLIDLLLLILPLPMLWGLQATAFRRIIVVIIFVFGYAIIVASVGRLVELTRAGTHILDDLTWGPIEYGEWVECENLLSLLCVCLPSIIRLIKHYFQKSRKISTHGNQSPIEMLRSSTSIDIEGSPSP</sequence>
<evidence type="ECO:0000256" key="3">
    <source>
        <dbReference type="ARBA" id="ARBA00022989"/>
    </source>
</evidence>
<dbReference type="GO" id="GO:0016020">
    <property type="term" value="C:membrane"/>
    <property type="evidence" value="ECO:0007669"/>
    <property type="project" value="UniProtKB-SubCell"/>
</dbReference>
<keyword evidence="9" id="KW-1185">Reference proteome</keyword>